<dbReference type="InterPro" id="IPR008754">
    <property type="entry name" value="Peptidase_M43"/>
</dbReference>
<evidence type="ECO:0000256" key="1">
    <source>
        <dbReference type="ARBA" id="ARBA00008721"/>
    </source>
</evidence>
<evidence type="ECO:0000256" key="8">
    <source>
        <dbReference type="ARBA" id="ARBA00023157"/>
    </source>
</evidence>
<dbReference type="Pfam" id="PF05572">
    <property type="entry name" value="Peptidase_M43"/>
    <property type="match status" value="1"/>
</dbReference>
<proteinExistence type="inferred from homology"/>
<dbReference type="SUPFAM" id="SSF55486">
    <property type="entry name" value="Metalloproteases ('zincins'), catalytic domain"/>
    <property type="match status" value="1"/>
</dbReference>
<keyword evidence="6" id="KW-0862">Zinc</keyword>
<feature type="domain" description="Peptidase M43 pregnancy-associated plasma-A" evidence="10">
    <location>
        <begin position="142"/>
        <end position="268"/>
    </location>
</feature>
<dbReference type="EMBL" id="JBFCZG010000003">
    <property type="protein sequence ID" value="KAL3424640.1"/>
    <property type="molecule type" value="Genomic_DNA"/>
</dbReference>
<comment type="similarity">
    <text evidence="1">Belongs to the peptidase M43B family.</text>
</comment>
<gene>
    <name evidence="11" type="ORF">PVAG01_03921</name>
</gene>
<keyword evidence="12" id="KW-1185">Reference proteome</keyword>
<dbReference type="Gene3D" id="3.40.390.10">
    <property type="entry name" value="Collagenase (Catalytic Domain)"/>
    <property type="match status" value="1"/>
</dbReference>
<evidence type="ECO:0000256" key="3">
    <source>
        <dbReference type="ARBA" id="ARBA00022723"/>
    </source>
</evidence>
<dbReference type="GO" id="GO:0008237">
    <property type="term" value="F:metallopeptidase activity"/>
    <property type="evidence" value="ECO:0007669"/>
    <property type="project" value="UniProtKB-KW"/>
</dbReference>
<accession>A0ABR4PMW6</accession>
<evidence type="ECO:0000256" key="9">
    <source>
        <dbReference type="SAM" id="SignalP"/>
    </source>
</evidence>
<evidence type="ECO:0000256" key="4">
    <source>
        <dbReference type="ARBA" id="ARBA00022729"/>
    </source>
</evidence>
<dbReference type="PANTHER" id="PTHR47466">
    <property type="match status" value="1"/>
</dbReference>
<comment type="caution">
    <text evidence="11">The sequence shown here is derived from an EMBL/GenBank/DDBJ whole genome shotgun (WGS) entry which is preliminary data.</text>
</comment>
<evidence type="ECO:0000259" key="10">
    <source>
        <dbReference type="Pfam" id="PF05572"/>
    </source>
</evidence>
<evidence type="ECO:0000313" key="12">
    <source>
        <dbReference type="Proteomes" id="UP001629113"/>
    </source>
</evidence>
<feature type="chain" id="PRO_5047523092" evidence="9">
    <location>
        <begin position="23"/>
        <end position="277"/>
    </location>
</feature>
<keyword evidence="4 9" id="KW-0732">Signal</keyword>
<keyword evidence="8" id="KW-1015">Disulfide bond</keyword>
<evidence type="ECO:0000256" key="2">
    <source>
        <dbReference type="ARBA" id="ARBA00022670"/>
    </source>
</evidence>
<feature type="signal peptide" evidence="9">
    <location>
        <begin position="1"/>
        <end position="22"/>
    </location>
</feature>
<dbReference type="CDD" id="cd04275">
    <property type="entry name" value="ZnMc_pappalysin_like"/>
    <property type="match status" value="1"/>
</dbReference>
<evidence type="ECO:0000256" key="5">
    <source>
        <dbReference type="ARBA" id="ARBA00022801"/>
    </source>
</evidence>
<dbReference type="PANTHER" id="PTHR47466:SF1">
    <property type="entry name" value="METALLOPROTEASE MEP1 (AFU_ORTHOLOGUE AFUA_1G07730)-RELATED"/>
    <property type="match status" value="1"/>
</dbReference>
<name>A0ABR4PMW6_9HELO</name>
<sequence>MWKQTSLQAMCLLVLQAAGAIAQRTCGNSQPPPEIVEVAESFAANSASRLMATTIEVNTYIHLVTTSAEANLYTDKMLNDQITAMNAAFNPYDISFKLISIDKTVNTAWANDQNELAMKRALRKGTYADLNLYFQTYLQEDNLGYCYYPVRSPGSATSTTTVTDGCSVVASTIPDGGFTNYELGGTAVHEVGHWFGLAHVFENYSCTGAGDGVADTPIQANSTRGCPASADSCPGVAGLDSIHNYMDYSYDECYEEFTPGQKTRMFNMWDTYRLSYQ</sequence>
<dbReference type="Proteomes" id="UP001629113">
    <property type="component" value="Unassembled WGS sequence"/>
</dbReference>
<organism evidence="11 12">
    <name type="scientific">Phlyctema vagabunda</name>
    <dbReference type="NCBI Taxonomy" id="108571"/>
    <lineage>
        <taxon>Eukaryota</taxon>
        <taxon>Fungi</taxon>
        <taxon>Dikarya</taxon>
        <taxon>Ascomycota</taxon>
        <taxon>Pezizomycotina</taxon>
        <taxon>Leotiomycetes</taxon>
        <taxon>Helotiales</taxon>
        <taxon>Dermateaceae</taxon>
        <taxon>Phlyctema</taxon>
    </lineage>
</organism>
<keyword evidence="5" id="KW-0378">Hydrolase</keyword>
<dbReference type="InterPro" id="IPR024079">
    <property type="entry name" value="MetalloPept_cat_dom_sf"/>
</dbReference>
<keyword evidence="3" id="KW-0479">Metal-binding</keyword>
<evidence type="ECO:0000256" key="6">
    <source>
        <dbReference type="ARBA" id="ARBA00022833"/>
    </source>
</evidence>
<protein>
    <submittedName>
        <fullName evidence="11">Metalloprotease</fullName>
    </submittedName>
</protein>
<evidence type="ECO:0000313" key="11">
    <source>
        <dbReference type="EMBL" id="KAL3424640.1"/>
    </source>
</evidence>
<reference evidence="11 12" key="1">
    <citation type="submission" date="2024-06" db="EMBL/GenBank/DDBJ databases">
        <title>Complete genome of Phlyctema vagabunda strain 19-DSS-EL-015.</title>
        <authorList>
            <person name="Fiorenzani C."/>
        </authorList>
    </citation>
    <scope>NUCLEOTIDE SEQUENCE [LARGE SCALE GENOMIC DNA]</scope>
    <source>
        <strain evidence="11 12">19-DSS-EL-015</strain>
    </source>
</reference>
<keyword evidence="7 11" id="KW-0482">Metalloprotease</keyword>
<keyword evidence="2" id="KW-0645">Protease</keyword>
<evidence type="ECO:0000256" key="7">
    <source>
        <dbReference type="ARBA" id="ARBA00023049"/>
    </source>
</evidence>